<organism evidence="3 4">
    <name type="scientific">Petrolisthes cinctipes</name>
    <name type="common">Flat porcelain crab</name>
    <dbReference type="NCBI Taxonomy" id="88211"/>
    <lineage>
        <taxon>Eukaryota</taxon>
        <taxon>Metazoa</taxon>
        <taxon>Ecdysozoa</taxon>
        <taxon>Arthropoda</taxon>
        <taxon>Crustacea</taxon>
        <taxon>Multicrustacea</taxon>
        <taxon>Malacostraca</taxon>
        <taxon>Eumalacostraca</taxon>
        <taxon>Eucarida</taxon>
        <taxon>Decapoda</taxon>
        <taxon>Pleocyemata</taxon>
        <taxon>Anomura</taxon>
        <taxon>Galatheoidea</taxon>
        <taxon>Porcellanidae</taxon>
        <taxon>Petrolisthes</taxon>
    </lineage>
</organism>
<name>A0AAE1FD24_PETCI</name>
<evidence type="ECO:0000256" key="2">
    <source>
        <dbReference type="SAM" id="Phobius"/>
    </source>
</evidence>
<dbReference type="EMBL" id="JAWQEG010002415">
    <property type="protein sequence ID" value="KAK3872114.1"/>
    <property type="molecule type" value="Genomic_DNA"/>
</dbReference>
<feature type="region of interest" description="Disordered" evidence="1">
    <location>
        <begin position="1"/>
        <end position="23"/>
    </location>
</feature>
<feature type="region of interest" description="Disordered" evidence="1">
    <location>
        <begin position="129"/>
        <end position="157"/>
    </location>
</feature>
<keyword evidence="2" id="KW-0812">Transmembrane</keyword>
<keyword evidence="2" id="KW-0472">Membrane</keyword>
<keyword evidence="2" id="KW-1133">Transmembrane helix</keyword>
<evidence type="ECO:0000313" key="4">
    <source>
        <dbReference type="Proteomes" id="UP001286313"/>
    </source>
</evidence>
<feature type="compositionally biased region" description="Polar residues" evidence="1">
    <location>
        <begin position="1"/>
        <end position="20"/>
    </location>
</feature>
<keyword evidence="4" id="KW-1185">Reference proteome</keyword>
<proteinExistence type="predicted"/>
<reference evidence="3" key="1">
    <citation type="submission" date="2023-10" db="EMBL/GenBank/DDBJ databases">
        <title>Genome assemblies of two species of porcelain crab, Petrolisthes cinctipes and Petrolisthes manimaculis (Anomura: Porcellanidae).</title>
        <authorList>
            <person name="Angst P."/>
        </authorList>
    </citation>
    <scope>NUCLEOTIDE SEQUENCE</scope>
    <source>
        <strain evidence="3">PB745_01</strain>
        <tissue evidence="3">Gill</tissue>
    </source>
</reference>
<feature type="compositionally biased region" description="Low complexity" evidence="1">
    <location>
        <begin position="136"/>
        <end position="148"/>
    </location>
</feature>
<accession>A0AAE1FD24</accession>
<dbReference type="Proteomes" id="UP001286313">
    <property type="component" value="Unassembled WGS sequence"/>
</dbReference>
<dbReference type="SUPFAM" id="SSF63712">
    <property type="entry name" value="Nicotinic receptor ligand binding domain-like"/>
    <property type="match status" value="1"/>
</dbReference>
<dbReference type="GO" id="GO:0005230">
    <property type="term" value="F:extracellular ligand-gated monoatomic ion channel activity"/>
    <property type="evidence" value="ECO:0007669"/>
    <property type="project" value="InterPro"/>
</dbReference>
<evidence type="ECO:0000313" key="3">
    <source>
        <dbReference type="EMBL" id="KAK3872114.1"/>
    </source>
</evidence>
<sequence>MLRQGTPVQMGTNSTRSQPANVRRDARSLSWNATCKFLATFMLKAATQVEKMRKILENNNNLCNSASYEYLSFPGHGNPVVNINDLHTHTYCRYDLLKYPDDIQTCNITFQRDPFGGTQVAPRNNVMRHGVQETPQQQQQQQQQQQKEQQLHEESRRKRKELVLKTASVVLGVSSLIFIIVYFTGAYITM</sequence>
<protein>
    <submittedName>
        <fullName evidence="3">Uncharacterized protein</fullName>
    </submittedName>
</protein>
<dbReference type="GO" id="GO:0016020">
    <property type="term" value="C:membrane"/>
    <property type="evidence" value="ECO:0007669"/>
    <property type="project" value="InterPro"/>
</dbReference>
<evidence type="ECO:0000256" key="1">
    <source>
        <dbReference type="SAM" id="MobiDB-lite"/>
    </source>
</evidence>
<comment type="caution">
    <text evidence="3">The sequence shown here is derived from an EMBL/GenBank/DDBJ whole genome shotgun (WGS) entry which is preliminary data.</text>
</comment>
<dbReference type="InterPro" id="IPR036734">
    <property type="entry name" value="Neur_chan_lig-bd_sf"/>
</dbReference>
<dbReference type="AlphaFoldDB" id="A0AAE1FD24"/>
<feature type="transmembrane region" description="Helical" evidence="2">
    <location>
        <begin position="162"/>
        <end position="188"/>
    </location>
</feature>
<gene>
    <name evidence="3" type="ORF">Pcinc_022782</name>
</gene>